<proteinExistence type="predicted"/>
<evidence type="ECO:0000313" key="2">
    <source>
        <dbReference type="Proteomes" id="UP000187455"/>
    </source>
</evidence>
<keyword evidence="2" id="KW-1185">Reference proteome</keyword>
<reference evidence="1 2" key="1">
    <citation type="journal article" date="2016" name="Mol. Biol. Evol.">
        <title>Genome-Wide Survey of Gut Fungi (Harpellales) Reveals the First Horizontally Transferred Ubiquitin Gene from a Mosquito Host.</title>
        <authorList>
            <person name="Wang Y."/>
            <person name="White M.M."/>
            <person name="Kvist S."/>
            <person name="Moncalvo J.M."/>
        </authorList>
    </citation>
    <scope>NUCLEOTIDE SEQUENCE [LARGE SCALE GENOMIC DNA]</scope>
    <source>
        <strain evidence="1 2">ALG-7-W6</strain>
    </source>
</reference>
<accession>A0A1R0GXA2</accession>
<feature type="non-terminal residue" evidence="1">
    <location>
        <position position="25"/>
    </location>
</feature>
<dbReference type="AlphaFoldDB" id="A0A1R0GXA2"/>
<name>A0A1R0GXA2_9FUNG</name>
<organism evidence="1 2">
    <name type="scientific">Smittium mucronatum</name>
    <dbReference type="NCBI Taxonomy" id="133383"/>
    <lineage>
        <taxon>Eukaryota</taxon>
        <taxon>Fungi</taxon>
        <taxon>Fungi incertae sedis</taxon>
        <taxon>Zoopagomycota</taxon>
        <taxon>Kickxellomycotina</taxon>
        <taxon>Harpellomycetes</taxon>
        <taxon>Harpellales</taxon>
        <taxon>Legeriomycetaceae</taxon>
        <taxon>Smittium</taxon>
    </lineage>
</organism>
<protein>
    <submittedName>
        <fullName evidence="1">Uncharacterized protein</fullName>
    </submittedName>
</protein>
<comment type="caution">
    <text evidence="1">The sequence shown here is derived from an EMBL/GenBank/DDBJ whole genome shotgun (WGS) entry which is preliminary data.</text>
</comment>
<dbReference type="Proteomes" id="UP000187455">
    <property type="component" value="Unassembled WGS sequence"/>
</dbReference>
<gene>
    <name evidence="1" type="ORF">AYI68_g4369</name>
</gene>
<dbReference type="EMBL" id="LSSL01002378">
    <property type="protein sequence ID" value="OLY81523.1"/>
    <property type="molecule type" value="Genomic_DNA"/>
</dbReference>
<evidence type="ECO:0000313" key="1">
    <source>
        <dbReference type="EMBL" id="OLY81523.1"/>
    </source>
</evidence>
<sequence>MIPYPNKIQERKIDDLTYGKNEDFF</sequence>